<dbReference type="EMBL" id="KV441555">
    <property type="protein sequence ID" value="OAG02759.1"/>
    <property type="molecule type" value="Genomic_DNA"/>
</dbReference>
<keyword evidence="1" id="KW-0472">Membrane</keyword>
<dbReference type="OrthoDB" id="1937642at2759"/>
<sequence length="343" mass="37621">STQNQLSSQWNNPSDVLSVLLIVGGDIVQKALAQTSGGYLTPVCFSFGWVAYSLSMIVSIVGDGRLLPEPDHPVKVYNLKNGYVRENKNWTIGRILRDNVMRLNKNVPIGGNAIRIAIYDAQKHDVNPAIAGTGRLRSLSIAVMLVQFGIAAIPCGLYDEWGILLITGAGTMLALVAGALPQWRVEKYPSQTDSKKNFALTSGNGSRDIMIIRGAEGCIDLEELAAPQMVRSGIPLGFWITMVVAAIQFILWLALLISVAGLRAHVWYLLLVGAIGMLQNVLVAASSQSLKKRNLKLRQAEVILTRKVMDGLMDLEVAYKGFGEALRNEFFPGKLDEDEIQWW</sequence>
<feature type="transmembrane region" description="Helical" evidence="1">
    <location>
        <begin position="266"/>
        <end position="286"/>
    </location>
</feature>
<keyword evidence="1" id="KW-1133">Transmembrane helix</keyword>
<dbReference type="STRING" id="1460663.A0A177C7B8"/>
<reference evidence="2 3" key="1">
    <citation type="submission" date="2016-05" db="EMBL/GenBank/DDBJ databases">
        <title>Comparative analysis of secretome profiles of manganese(II)-oxidizing ascomycete fungi.</title>
        <authorList>
            <consortium name="DOE Joint Genome Institute"/>
            <person name="Zeiner C.A."/>
            <person name="Purvine S.O."/>
            <person name="Zink E.M."/>
            <person name="Wu S."/>
            <person name="Pasa-Tolic L."/>
            <person name="Chaput D.L."/>
            <person name="Haridas S."/>
            <person name="Grigoriev I.V."/>
            <person name="Santelli C.M."/>
            <person name="Hansel C.M."/>
        </authorList>
    </citation>
    <scope>NUCLEOTIDE SEQUENCE [LARGE SCALE GENOMIC DNA]</scope>
    <source>
        <strain evidence="2 3">AP3s5-JAC2a</strain>
    </source>
</reference>
<keyword evidence="1" id="KW-0812">Transmembrane</keyword>
<dbReference type="AlphaFoldDB" id="A0A177C7B8"/>
<name>A0A177C7B8_9PLEO</name>
<organism evidence="2 3">
    <name type="scientific">Paraphaeosphaeria sporulosa</name>
    <dbReference type="NCBI Taxonomy" id="1460663"/>
    <lineage>
        <taxon>Eukaryota</taxon>
        <taxon>Fungi</taxon>
        <taxon>Dikarya</taxon>
        <taxon>Ascomycota</taxon>
        <taxon>Pezizomycotina</taxon>
        <taxon>Dothideomycetes</taxon>
        <taxon>Pleosporomycetidae</taxon>
        <taxon>Pleosporales</taxon>
        <taxon>Massarineae</taxon>
        <taxon>Didymosphaeriaceae</taxon>
        <taxon>Paraphaeosphaeria</taxon>
    </lineage>
</organism>
<gene>
    <name evidence="2" type="ORF">CC84DRAFT_1061143</name>
</gene>
<feature type="non-terminal residue" evidence="2">
    <location>
        <position position="343"/>
    </location>
</feature>
<evidence type="ECO:0000256" key="1">
    <source>
        <dbReference type="SAM" id="Phobius"/>
    </source>
</evidence>
<dbReference type="InParanoid" id="A0A177C7B8"/>
<evidence type="ECO:0000313" key="2">
    <source>
        <dbReference type="EMBL" id="OAG02759.1"/>
    </source>
</evidence>
<dbReference type="RefSeq" id="XP_018033124.1">
    <property type="nucleotide sequence ID" value="XM_018173586.1"/>
</dbReference>
<dbReference type="Proteomes" id="UP000077069">
    <property type="component" value="Unassembled WGS sequence"/>
</dbReference>
<feature type="transmembrane region" description="Helical" evidence="1">
    <location>
        <begin position="39"/>
        <end position="61"/>
    </location>
</feature>
<dbReference type="GeneID" id="28757072"/>
<evidence type="ECO:0000313" key="3">
    <source>
        <dbReference type="Proteomes" id="UP000077069"/>
    </source>
</evidence>
<keyword evidence="3" id="KW-1185">Reference proteome</keyword>
<feature type="transmembrane region" description="Helical" evidence="1">
    <location>
        <begin position="236"/>
        <end position="260"/>
    </location>
</feature>
<accession>A0A177C7B8</accession>
<feature type="non-terminal residue" evidence="2">
    <location>
        <position position="1"/>
    </location>
</feature>
<feature type="transmembrane region" description="Helical" evidence="1">
    <location>
        <begin position="161"/>
        <end position="180"/>
    </location>
</feature>
<feature type="transmembrane region" description="Helical" evidence="1">
    <location>
        <begin position="136"/>
        <end position="155"/>
    </location>
</feature>
<protein>
    <submittedName>
        <fullName evidence="2">Uncharacterized protein</fullName>
    </submittedName>
</protein>
<proteinExistence type="predicted"/>